<sequence>MRPPPLGPLTLGLLACLALAPVTASTNPQPASTVTIPEPAAASSTTSSSSTSTSINIIRIGVILPSSAAASTTSPPPNQPDAQSCWALPECSGTFAGLQACYGTVGGLVDPNDRSQSAAFQGCECDPDAVGEVRDL</sequence>
<name>A0A8E2JNP8_9PEZI</name>
<organism evidence="3 4">
    <name type="scientific">Glonium stellatum</name>
    <dbReference type="NCBI Taxonomy" id="574774"/>
    <lineage>
        <taxon>Eukaryota</taxon>
        <taxon>Fungi</taxon>
        <taxon>Dikarya</taxon>
        <taxon>Ascomycota</taxon>
        <taxon>Pezizomycotina</taxon>
        <taxon>Dothideomycetes</taxon>
        <taxon>Pleosporomycetidae</taxon>
        <taxon>Gloniales</taxon>
        <taxon>Gloniaceae</taxon>
        <taxon>Glonium</taxon>
    </lineage>
</organism>
<feature type="region of interest" description="Disordered" evidence="1">
    <location>
        <begin position="26"/>
        <end position="52"/>
    </location>
</feature>
<feature type="chain" id="PRO_5034608059" evidence="2">
    <location>
        <begin position="25"/>
        <end position="136"/>
    </location>
</feature>
<dbReference type="EMBL" id="KV750629">
    <property type="protein sequence ID" value="OCL04025.1"/>
    <property type="molecule type" value="Genomic_DNA"/>
</dbReference>
<accession>A0A8E2JNP8</accession>
<dbReference type="Proteomes" id="UP000250140">
    <property type="component" value="Unassembled WGS sequence"/>
</dbReference>
<feature type="compositionally biased region" description="Polar residues" evidence="1">
    <location>
        <begin position="26"/>
        <end position="35"/>
    </location>
</feature>
<evidence type="ECO:0000313" key="4">
    <source>
        <dbReference type="Proteomes" id="UP000250140"/>
    </source>
</evidence>
<evidence type="ECO:0000256" key="1">
    <source>
        <dbReference type="SAM" id="MobiDB-lite"/>
    </source>
</evidence>
<feature type="signal peptide" evidence="2">
    <location>
        <begin position="1"/>
        <end position="24"/>
    </location>
</feature>
<proteinExistence type="predicted"/>
<keyword evidence="4" id="KW-1185">Reference proteome</keyword>
<gene>
    <name evidence="3" type="ORF">AOQ84DRAFT_381027</name>
</gene>
<feature type="compositionally biased region" description="Low complexity" evidence="1">
    <location>
        <begin position="43"/>
        <end position="52"/>
    </location>
</feature>
<dbReference type="PROSITE" id="PS51257">
    <property type="entry name" value="PROKAR_LIPOPROTEIN"/>
    <property type="match status" value="1"/>
</dbReference>
<dbReference type="AlphaFoldDB" id="A0A8E2JNP8"/>
<evidence type="ECO:0000313" key="3">
    <source>
        <dbReference type="EMBL" id="OCL04025.1"/>
    </source>
</evidence>
<reference evidence="3 4" key="1">
    <citation type="journal article" date="2016" name="Nat. Commun.">
        <title>Ectomycorrhizal ecology is imprinted in the genome of the dominant symbiotic fungus Cenococcum geophilum.</title>
        <authorList>
            <consortium name="DOE Joint Genome Institute"/>
            <person name="Peter M."/>
            <person name="Kohler A."/>
            <person name="Ohm R.A."/>
            <person name="Kuo A."/>
            <person name="Krutzmann J."/>
            <person name="Morin E."/>
            <person name="Arend M."/>
            <person name="Barry K.W."/>
            <person name="Binder M."/>
            <person name="Choi C."/>
            <person name="Clum A."/>
            <person name="Copeland A."/>
            <person name="Grisel N."/>
            <person name="Haridas S."/>
            <person name="Kipfer T."/>
            <person name="LaButti K."/>
            <person name="Lindquist E."/>
            <person name="Lipzen A."/>
            <person name="Maire R."/>
            <person name="Meier B."/>
            <person name="Mihaltcheva S."/>
            <person name="Molinier V."/>
            <person name="Murat C."/>
            <person name="Poggeler S."/>
            <person name="Quandt C.A."/>
            <person name="Sperisen C."/>
            <person name="Tritt A."/>
            <person name="Tisserant E."/>
            <person name="Crous P.W."/>
            <person name="Henrissat B."/>
            <person name="Nehls U."/>
            <person name="Egli S."/>
            <person name="Spatafora J.W."/>
            <person name="Grigoriev I.V."/>
            <person name="Martin F.M."/>
        </authorList>
    </citation>
    <scope>NUCLEOTIDE SEQUENCE [LARGE SCALE GENOMIC DNA]</scope>
    <source>
        <strain evidence="3 4">CBS 207.34</strain>
    </source>
</reference>
<evidence type="ECO:0000256" key="2">
    <source>
        <dbReference type="SAM" id="SignalP"/>
    </source>
</evidence>
<keyword evidence="2" id="KW-0732">Signal</keyword>
<protein>
    <submittedName>
        <fullName evidence="3">Uncharacterized protein</fullName>
    </submittedName>
</protein>